<accession>A0A2C5Y3J7</accession>
<feature type="compositionally biased region" description="Basic residues" evidence="1">
    <location>
        <begin position="10"/>
        <end position="26"/>
    </location>
</feature>
<dbReference type="EMBL" id="NJEU01000565">
    <property type="protein sequence ID" value="PHH72668.1"/>
    <property type="molecule type" value="Genomic_DNA"/>
</dbReference>
<reference evidence="2 3" key="1">
    <citation type="submission" date="2017-06" db="EMBL/GenBank/DDBJ databases">
        <title>Ant-infecting Ophiocordyceps genomes reveal a high diversity of potential behavioral manipulation genes and a possible major role for enterotoxins.</title>
        <authorList>
            <person name="De Bekker C."/>
            <person name="Evans H.C."/>
            <person name="Brachmann A."/>
            <person name="Hughes D.P."/>
        </authorList>
    </citation>
    <scope>NUCLEOTIDE SEQUENCE [LARGE SCALE GENOMIC DNA]</scope>
    <source>
        <strain evidence="2 3">1348a</strain>
    </source>
</reference>
<dbReference type="Proteomes" id="UP000224854">
    <property type="component" value="Unassembled WGS sequence"/>
</dbReference>
<feature type="compositionally biased region" description="Basic and acidic residues" evidence="1">
    <location>
        <begin position="233"/>
        <end position="245"/>
    </location>
</feature>
<sequence>MSGDLDTRAHHVRPSRTKRWMSRAPRRPALPHPPPMAFYSKDQAKSYISLLKSKLFIKSKFVMETPQGLMKSLKATSHLNNPIYEPLKIGSHSLPHGHDSTSGSDQPKLTKTHQLQDAKSPDSQGLPAIVARAVDLRPYPFGLGAFGPFFNRKLAMRHYQDSQSPHSRASAELAARSVDLRFLNLDKTKPESKNQGNDPNYPAPDSHPHLVDEPIDRLSFEFNSYSPEDESELDKRDNKVKGPQP</sequence>
<proteinExistence type="predicted"/>
<comment type="caution">
    <text evidence="2">The sequence shown here is derived from an EMBL/GenBank/DDBJ whole genome shotgun (WGS) entry which is preliminary data.</text>
</comment>
<organism evidence="2 3">
    <name type="scientific">Ophiocordyceps australis</name>
    <dbReference type="NCBI Taxonomy" id="1399860"/>
    <lineage>
        <taxon>Eukaryota</taxon>
        <taxon>Fungi</taxon>
        <taxon>Dikarya</taxon>
        <taxon>Ascomycota</taxon>
        <taxon>Pezizomycotina</taxon>
        <taxon>Sordariomycetes</taxon>
        <taxon>Hypocreomycetidae</taxon>
        <taxon>Hypocreales</taxon>
        <taxon>Ophiocordycipitaceae</taxon>
        <taxon>Ophiocordyceps</taxon>
    </lineage>
</organism>
<gene>
    <name evidence="2" type="ORF">CDD82_5852</name>
</gene>
<evidence type="ECO:0000313" key="2">
    <source>
        <dbReference type="EMBL" id="PHH72668.1"/>
    </source>
</evidence>
<dbReference type="AlphaFoldDB" id="A0A2C5Y3J7"/>
<feature type="compositionally biased region" description="Basic and acidic residues" evidence="1">
    <location>
        <begin position="206"/>
        <end position="219"/>
    </location>
</feature>
<evidence type="ECO:0000313" key="3">
    <source>
        <dbReference type="Proteomes" id="UP000224854"/>
    </source>
</evidence>
<name>A0A2C5Y3J7_9HYPO</name>
<keyword evidence="3" id="KW-1185">Reference proteome</keyword>
<protein>
    <submittedName>
        <fullName evidence="2">Uncharacterized protein</fullName>
    </submittedName>
</protein>
<feature type="compositionally biased region" description="Polar residues" evidence="1">
    <location>
        <begin position="100"/>
        <end position="113"/>
    </location>
</feature>
<dbReference type="OrthoDB" id="10617185at2759"/>
<feature type="region of interest" description="Disordered" evidence="1">
    <location>
        <begin position="187"/>
        <end position="245"/>
    </location>
</feature>
<evidence type="ECO:0000256" key="1">
    <source>
        <dbReference type="SAM" id="MobiDB-lite"/>
    </source>
</evidence>
<feature type="region of interest" description="Disordered" evidence="1">
    <location>
        <begin position="1"/>
        <end position="35"/>
    </location>
</feature>
<feature type="region of interest" description="Disordered" evidence="1">
    <location>
        <begin position="84"/>
        <end position="124"/>
    </location>
</feature>